<protein>
    <recommendedName>
        <fullName evidence="2">Cyclic nucleotide-binding domain-containing protein</fullName>
    </recommendedName>
</protein>
<keyword evidence="1" id="KW-0472">Membrane</keyword>
<dbReference type="Gene3D" id="1.10.287.630">
    <property type="entry name" value="Helix hairpin bin"/>
    <property type="match status" value="1"/>
</dbReference>
<dbReference type="SMART" id="SM00100">
    <property type="entry name" value="cNMP"/>
    <property type="match status" value="1"/>
</dbReference>
<dbReference type="Pfam" id="PF00027">
    <property type="entry name" value="cNMP_binding"/>
    <property type="match status" value="1"/>
</dbReference>
<organism evidence="3 4">
    <name type="scientific">Loxostege sticticalis</name>
    <name type="common">Beet webworm moth</name>
    <dbReference type="NCBI Taxonomy" id="481309"/>
    <lineage>
        <taxon>Eukaryota</taxon>
        <taxon>Metazoa</taxon>
        <taxon>Ecdysozoa</taxon>
        <taxon>Arthropoda</taxon>
        <taxon>Hexapoda</taxon>
        <taxon>Insecta</taxon>
        <taxon>Pterygota</taxon>
        <taxon>Neoptera</taxon>
        <taxon>Endopterygota</taxon>
        <taxon>Lepidoptera</taxon>
        <taxon>Glossata</taxon>
        <taxon>Ditrysia</taxon>
        <taxon>Pyraloidea</taxon>
        <taxon>Crambidae</taxon>
        <taxon>Pyraustinae</taxon>
        <taxon>Loxostege</taxon>
    </lineage>
</organism>
<dbReference type="PROSITE" id="PS50042">
    <property type="entry name" value="CNMP_BINDING_3"/>
    <property type="match status" value="1"/>
</dbReference>
<feature type="transmembrane region" description="Helical" evidence="1">
    <location>
        <begin position="233"/>
        <end position="254"/>
    </location>
</feature>
<feature type="domain" description="Cyclic nucleotide-binding" evidence="2">
    <location>
        <begin position="413"/>
        <end position="513"/>
    </location>
</feature>
<keyword evidence="1" id="KW-1133">Transmembrane helix</keyword>
<feature type="transmembrane region" description="Helical" evidence="1">
    <location>
        <begin position="167"/>
        <end position="189"/>
    </location>
</feature>
<evidence type="ECO:0000256" key="1">
    <source>
        <dbReference type="SAM" id="Phobius"/>
    </source>
</evidence>
<dbReference type="PANTHER" id="PTHR45689">
    <property type="entry name" value="I[[H]] CHANNEL, ISOFORM E"/>
    <property type="match status" value="1"/>
</dbReference>
<evidence type="ECO:0000259" key="2">
    <source>
        <dbReference type="PROSITE" id="PS50042"/>
    </source>
</evidence>
<dbReference type="CDD" id="cd00038">
    <property type="entry name" value="CAP_ED"/>
    <property type="match status" value="1"/>
</dbReference>
<gene>
    <name evidence="3" type="ORF">ABMA28_017015</name>
</gene>
<comment type="caution">
    <text evidence="3">The sequence shown here is derived from an EMBL/GenBank/DDBJ whole genome shotgun (WGS) entry which is preliminary data.</text>
</comment>
<feature type="transmembrane region" description="Helical" evidence="1">
    <location>
        <begin position="91"/>
        <end position="113"/>
    </location>
</feature>
<proteinExistence type="predicted"/>
<feature type="transmembrane region" description="Helical" evidence="1">
    <location>
        <begin position="125"/>
        <end position="146"/>
    </location>
</feature>
<dbReference type="InterPro" id="IPR000595">
    <property type="entry name" value="cNMP-bd_dom"/>
</dbReference>
<evidence type="ECO:0000313" key="3">
    <source>
        <dbReference type="EMBL" id="KAL0839018.1"/>
    </source>
</evidence>
<dbReference type="Proteomes" id="UP001549921">
    <property type="component" value="Unassembled WGS sequence"/>
</dbReference>
<keyword evidence="1" id="KW-0812">Transmembrane</keyword>
<dbReference type="InterPro" id="IPR018490">
    <property type="entry name" value="cNMP-bd_dom_sf"/>
</dbReference>
<evidence type="ECO:0000313" key="4">
    <source>
        <dbReference type="Proteomes" id="UP001549921"/>
    </source>
</evidence>
<dbReference type="Gene3D" id="2.60.120.10">
    <property type="entry name" value="Jelly Rolls"/>
    <property type="match status" value="1"/>
</dbReference>
<name>A0ABD0T6P4_LOXSC</name>
<dbReference type="InterPro" id="IPR014710">
    <property type="entry name" value="RmlC-like_jellyroll"/>
</dbReference>
<sequence>MYENPDEKILDYTIIPDEYFQGHKCQLPPEKLSPFHILSTWQKFIFDLTTVRSNDIRARIMFKSYAALCAEKYRQHTFYPFSIHPFSKLRLWLEVVFVFANLISFSMIPLHFSDSPHNINLEPDYHLYVIYVTDVLVGINIVANFLTGYIDGYTYQYVVLDLKKICFKYITTWFVVDFLKTISCLPAMIQAVIPHAIVVSFEILRLPILFFYLSNVMQAFKVGILTKTCIEVFVYAFSYITWNIYFQFALEYIIEGTYSPENPRPCSWLTMGKLWNATASVRFVYAMERAVSMLRKNSNLNLITNEGCYETFYTFAWVIAKLMVYHCGLKYIIAAYGRESAEAKYFTMTRQIEMYMDQRKLPPRIKKKILKFYAIRYQASFFVEAHILACVSGLLREDILMHTGRQLVRELEFLKQLPRTLLLQIGLQLKLAIFIAGDIIYKINTIGDCLYFIHKGTVAIYSESGKEVCHLEDGDFFGEIALVMKDRFRTVNVVAVTNCELFRLSREDFNSSIACYPTVYEHFKKVGIQRHEITCVLDETHKTAMRNSIF</sequence>
<reference evidence="3 4" key="1">
    <citation type="submission" date="2024-06" db="EMBL/GenBank/DDBJ databases">
        <title>A chromosome-level genome assembly of beet webworm, Loxostege sticticalis.</title>
        <authorList>
            <person name="Zhang Y."/>
        </authorList>
    </citation>
    <scope>NUCLEOTIDE SEQUENCE [LARGE SCALE GENOMIC DNA]</scope>
    <source>
        <strain evidence="3">AQ028</strain>
        <tissue evidence="3">Male pupae</tissue>
    </source>
</reference>
<dbReference type="EMBL" id="JBEDNZ010000009">
    <property type="protein sequence ID" value="KAL0839018.1"/>
    <property type="molecule type" value="Genomic_DNA"/>
</dbReference>
<accession>A0ABD0T6P4</accession>
<dbReference type="SUPFAM" id="SSF51206">
    <property type="entry name" value="cAMP-binding domain-like"/>
    <property type="match status" value="1"/>
</dbReference>
<dbReference type="InterPro" id="IPR051413">
    <property type="entry name" value="K/Na_HCN_channel"/>
</dbReference>
<dbReference type="PANTHER" id="PTHR45689:SF14">
    <property type="entry name" value="CYCLIC NUCLEOTIDE-GATED CATION CHANNEL SUBUNIT A-LIKE PROTEIN"/>
    <property type="match status" value="1"/>
</dbReference>
<dbReference type="AlphaFoldDB" id="A0ABD0T6P4"/>